<dbReference type="RefSeq" id="WP_004955266.1">
    <property type="nucleotide sequence ID" value="NZ_JAEKCK010000004.1"/>
</dbReference>
<evidence type="ECO:0000256" key="1">
    <source>
        <dbReference type="SAM" id="Phobius"/>
    </source>
</evidence>
<keyword evidence="1" id="KW-0812">Transmembrane</keyword>
<keyword evidence="1" id="KW-0472">Membrane</keyword>
<dbReference type="EMBL" id="LR134117">
    <property type="protein sequence ID" value="VDZ52393.1"/>
    <property type="molecule type" value="Genomic_DNA"/>
</dbReference>
<evidence type="ECO:0000313" key="2">
    <source>
        <dbReference type="EMBL" id="VDZ52393.1"/>
    </source>
</evidence>
<evidence type="ECO:0000313" key="3">
    <source>
        <dbReference type="Proteomes" id="UP000281391"/>
    </source>
</evidence>
<proteinExistence type="predicted"/>
<accession>A0A447KLS7</accession>
<gene>
    <name evidence="2" type="ORF">NCTC11214_00689</name>
</gene>
<sequence length="82" mass="9904">MDIISNCFERKWFYIFMFMYLLIMLPLPFFFNTQYQPGWLGIPTFIFGWLIHGITVSALIILFAWQCLKRPEYQGNIDEEQP</sequence>
<feature type="transmembrane region" description="Helical" evidence="1">
    <location>
        <begin position="12"/>
        <end position="31"/>
    </location>
</feature>
<reference evidence="2 3" key="1">
    <citation type="submission" date="2018-12" db="EMBL/GenBank/DDBJ databases">
        <authorList>
            <consortium name="Pathogen Informatics"/>
        </authorList>
    </citation>
    <scope>NUCLEOTIDE SEQUENCE [LARGE SCALE GENOMIC DNA]</scope>
    <source>
        <strain evidence="2 3">NCTC11214</strain>
    </source>
</reference>
<evidence type="ECO:0008006" key="4">
    <source>
        <dbReference type="Google" id="ProtNLM"/>
    </source>
</evidence>
<feature type="transmembrane region" description="Helical" evidence="1">
    <location>
        <begin position="46"/>
        <end position="65"/>
    </location>
</feature>
<organism evidence="2 3">
    <name type="scientific">Serratia odorifera</name>
    <dbReference type="NCBI Taxonomy" id="618"/>
    <lineage>
        <taxon>Bacteria</taxon>
        <taxon>Pseudomonadati</taxon>
        <taxon>Pseudomonadota</taxon>
        <taxon>Gammaproteobacteria</taxon>
        <taxon>Enterobacterales</taxon>
        <taxon>Yersiniaceae</taxon>
        <taxon>Serratia</taxon>
    </lineage>
</organism>
<name>A0A447KLS7_SEROD</name>
<dbReference type="AlphaFoldDB" id="A0A447KLS7"/>
<dbReference type="Proteomes" id="UP000281391">
    <property type="component" value="Chromosome"/>
</dbReference>
<protein>
    <recommendedName>
        <fullName evidence="4">Inner membrane protein</fullName>
    </recommendedName>
</protein>
<keyword evidence="1" id="KW-1133">Transmembrane helix</keyword>
<dbReference type="KEGG" id="sof:NCTC11214_00689"/>